<feature type="transmembrane region" description="Helical" evidence="10">
    <location>
        <begin position="190"/>
        <end position="208"/>
    </location>
</feature>
<evidence type="ECO:0000256" key="4">
    <source>
        <dbReference type="ARBA" id="ARBA00022692"/>
    </source>
</evidence>
<evidence type="ECO:0000256" key="8">
    <source>
        <dbReference type="ARBA" id="ARBA00023170"/>
    </source>
</evidence>
<reference evidence="11" key="1">
    <citation type="submission" date="2022-06" db="EMBL/GenBank/DDBJ databases">
        <authorList>
            <person name="Shang L."/>
        </authorList>
    </citation>
    <scope>NUCLEOTIDE SEQUENCE</scope>
</reference>
<evidence type="ECO:0000256" key="3">
    <source>
        <dbReference type="ARBA" id="ARBA00022606"/>
    </source>
</evidence>
<keyword evidence="5 10" id="KW-0552">Olfaction</keyword>
<evidence type="ECO:0000256" key="6">
    <source>
        <dbReference type="ARBA" id="ARBA00022989"/>
    </source>
</evidence>
<sequence length="418" mass="48081">MAKQLLMFLWRTITHTKALENSSGELETEFFDSVYRITYIAGLSNSDNSFFYNLYSTTVKLMIATFMVGELWYMVTYVSSLDIVIEQMNVIVIQGMALFRYRYMRMHEDVYKKLATSMQVSNLDMSTPERKALVGHWVQRSETYLKIMLGLGSLTLAAWYVYPLVDDIEYNLTVGLRLGVNFTTTKRYPYAYTVHIIAFHYTAFFIMVNDVIMQAHLIHLICQYTVLADCFENIVADCEKDFKGLSRDQLVRDSRFREVYISRLGLLVKQHKTILMHTMELRKTISLPMLGQVTASGLQICFAGYQVALTLTVSYTKFFMSLLFLGYNLFELFVVCRWCDEIKIQSENIRNALYCSGWECGVATMEGARMRLILVATRASKPLVLTAGGITDLSLNSYSNLVKTSYSALTVLLRLRHE</sequence>
<protein>
    <recommendedName>
        <fullName evidence="10">Odorant receptor</fullName>
    </recommendedName>
</protein>
<dbReference type="EMBL" id="ON926826">
    <property type="protein sequence ID" value="WEG72109.1"/>
    <property type="molecule type" value="mRNA"/>
</dbReference>
<dbReference type="GO" id="GO:0007165">
    <property type="term" value="P:signal transduction"/>
    <property type="evidence" value="ECO:0007669"/>
    <property type="project" value="UniProtKB-KW"/>
</dbReference>
<feature type="transmembrane region" description="Helical" evidence="10">
    <location>
        <begin position="143"/>
        <end position="162"/>
    </location>
</feature>
<evidence type="ECO:0000256" key="2">
    <source>
        <dbReference type="ARBA" id="ARBA00022475"/>
    </source>
</evidence>
<keyword evidence="8 10" id="KW-0675">Receptor</keyword>
<evidence type="ECO:0000256" key="9">
    <source>
        <dbReference type="ARBA" id="ARBA00023224"/>
    </source>
</evidence>
<dbReference type="PANTHER" id="PTHR21137:SF35">
    <property type="entry name" value="ODORANT RECEPTOR 19A-RELATED"/>
    <property type="match status" value="1"/>
</dbReference>
<dbReference type="GO" id="GO:0005549">
    <property type="term" value="F:odorant binding"/>
    <property type="evidence" value="ECO:0007669"/>
    <property type="project" value="InterPro"/>
</dbReference>
<organism evidence="11">
    <name type="scientific">Grapholita molesta</name>
    <name type="common">Oriental fruit moth</name>
    <name type="synonym">Cydia molesta</name>
    <dbReference type="NCBI Taxonomy" id="192188"/>
    <lineage>
        <taxon>Eukaryota</taxon>
        <taxon>Metazoa</taxon>
        <taxon>Ecdysozoa</taxon>
        <taxon>Arthropoda</taxon>
        <taxon>Hexapoda</taxon>
        <taxon>Insecta</taxon>
        <taxon>Pterygota</taxon>
        <taxon>Neoptera</taxon>
        <taxon>Endopterygota</taxon>
        <taxon>Lepidoptera</taxon>
        <taxon>Glossata</taxon>
        <taxon>Ditrysia</taxon>
        <taxon>Tortricoidea</taxon>
        <taxon>Tortricidae</taxon>
        <taxon>Olethreutinae</taxon>
        <taxon>Grapholitini</taxon>
        <taxon>Grapholita</taxon>
    </lineage>
</organism>
<keyword evidence="7 10" id="KW-0472">Membrane</keyword>
<accession>A0A9Y1N8K0</accession>
<dbReference type="AlphaFoldDB" id="A0A9Y1N8K0"/>
<evidence type="ECO:0000256" key="7">
    <source>
        <dbReference type="ARBA" id="ARBA00023136"/>
    </source>
</evidence>
<evidence type="ECO:0000256" key="5">
    <source>
        <dbReference type="ARBA" id="ARBA00022725"/>
    </source>
</evidence>
<keyword evidence="4 10" id="KW-0812">Transmembrane</keyword>
<dbReference type="GO" id="GO:0005886">
    <property type="term" value="C:plasma membrane"/>
    <property type="evidence" value="ECO:0007669"/>
    <property type="project" value="UniProtKB-SubCell"/>
</dbReference>
<evidence type="ECO:0000256" key="1">
    <source>
        <dbReference type="ARBA" id="ARBA00004651"/>
    </source>
</evidence>
<dbReference type="PANTHER" id="PTHR21137">
    <property type="entry name" value="ODORANT RECEPTOR"/>
    <property type="match status" value="1"/>
</dbReference>
<dbReference type="Pfam" id="PF02949">
    <property type="entry name" value="7tm_6"/>
    <property type="match status" value="1"/>
</dbReference>
<keyword evidence="6 10" id="KW-1133">Transmembrane helix</keyword>
<name>A0A9Y1N8K0_GRAMO</name>
<keyword evidence="2" id="KW-1003">Cell membrane</keyword>
<evidence type="ECO:0000313" key="11">
    <source>
        <dbReference type="EMBL" id="WEG72109.1"/>
    </source>
</evidence>
<dbReference type="GO" id="GO:0004984">
    <property type="term" value="F:olfactory receptor activity"/>
    <property type="evidence" value="ECO:0007669"/>
    <property type="project" value="InterPro"/>
</dbReference>
<feature type="transmembrane region" description="Helical" evidence="10">
    <location>
        <begin position="318"/>
        <end position="339"/>
    </location>
</feature>
<comment type="caution">
    <text evidence="10">Lacks conserved residue(s) required for the propagation of feature annotation.</text>
</comment>
<evidence type="ECO:0000256" key="10">
    <source>
        <dbReference type="RuleBase" id="RU351113"/>
    </source>
</evidence>
<comment type="similarity">
    <text evidence="10">Belongs to the insect chemoreceptor superfamily. Heteromeric odorant receptor channel (TC 1.A.69) family.</text>
</comment>
<keyword evidence="3 10" id="KW-0716">Sensory transduction</keyword>
<feature type="transmembrane region" description="Helical" evidence="10">
    <location>
        <begin position="285"/>
        <end position="306"/>
    </location>
</feature>
<dbReference type="InterPro" id="IPR004117">
    <property type="entry name" value="7tm6_olfct_rcpt"/>
</dbReference>
<comment type="subcellular location">
    <subcellularLocation>
        <location evidence="1 10">Cell membrane</location>
        <topology evidence="1 10">Multi-pass membrane protein</topology>
    </subcellularLocation>
</comment>
<keyword evidence="9 10" id="KW-0807">Transducer</keyword>
<proteinExistence type="evidence at transcript level"/>